<sequence>MNSVRVTQGLLERALEVYGNDLDDAIKSLKDLHLMESNQGNLSSTGSTFENGPTAVQPSVEGVVTSGGVDTATEHQPATASHQPRNSGPKWVDLFVREMSNASDMGQRSSLCFKSCGSLDEVYSGGCRS</sequence>
<accession>A0A3B6EE80</accession>
<dbReference type="OrthoDB" id="440455at2759"/>
<reference evidence="2" key="1">
    <citation type="submission" date="2018-08" db="EMBL/GenBank/DDBJ databases">
        <authorList>
            <person name="Rossello M."/>
        </authorList>
    </citation>
    <scope>NUCLEOTIDE SEQUENCE [LARGE SCALE GENOMIC DNA]</scope>
    <source>
        <strain evidence="2">cv. Chinese Spring</strain>
    </source>
</reference>
<reference evidence="2" key="2">
    <citation type="submission" date="2018-10" db="UniProtKB">
        <authorList>
            <consortium name="EnsemblPlants"/>
        </authorList>
    </citation>
    <scope>IDENTIFICATION</scope>
</reference>
<dbReference type="Gramene" id="TraesCS3A02G181600.1">
    <property type="protein sequence ID" value="TraesCS3A02G181600.1"/>
    <property type="gene ID" value="TraesCS3A02G181600"/>
</dbReference>
<dbReference type="Gramene" id="TraesWEE_scaffold_124236_01G000100.1">
    <property type="protein sequence ID" value="TraesWEE_scaffold_124236_01G000100.1"/>
    <property type="gene ID" value="TraesWEE_scaffold_124236_01G000100"/>
</dbReference>
<dbReference type="Gramene" id="TraesCS3A03G0433400.1">
    <property type="protein sequence ID" value="TraesCS3A03G0433400.1.CDS"/>
    <property type="gene ID" value="TraesCS3A03G0433400"/>
</dbReference>
<dbReference type="Gramene" id="TraesROB_scaffold_136150_01G000100.1">
    <property type="protein sequence ID" value="TraesROB_scaffold_136150_01G000100.1"/>
    <property type="gene ID" value="TraesROB_scaffold_136150_01G000100"/>
</dbReference>
<dbReference type="Gramene" id="TraesJAG3A03G01386940.1">
    <property type="protein sequence ID" value="TraesJAG3A03G01386940.1"/>
    <property type="gene ID" value="TraesJAG3A03G01386940"/>
</dbReference>
<dbReference type="Gramene" id="TraesNOR3A03G01398120.1">
    <property type="protein sequence ID" value="TraesNOR3A03G01398120.1"/>
    <property type="gene ID" value="TraesNOR3A03G01398120"/>
</dbReference>
<dbReference type="Gramene" id="TraesPARA_EIv1.0_0811960.1">
    <property type="protein sequence ID" value="TraesPARA_EIv1.0_0811960.1.CDS"/>
    <property type="gene ID" value="TraesPARA_EIv1.0_0811960"/>
</dbReference>
<dbReference type="PANTHER" id="PTHR31245">
    <property type="entry name" value="UBIQUITIN SYSTEM COMPONENT CUE PROTEIN"/>
    <property type="match status" value="1"/>
</dbReference>
<dbReference type="Gramene" id="TraesSTA3A03G01368950.1">
    <property type="protein sequence ID" value="TraesSTA3A03G01368950.1"/>
    <property type="gene ID" value="TraesSTA3A03G01368950"/>
</dbReference>
<dbReference type="Gramene" id="TraesARI3A03G01397990.1">
    <property type="protein sequence ID" value="TraesARI3A03G01397990.1"/>
    <property type="gene ID" value="TraesARI3A03G01397990"/>
</dbReference>
<dbReference type="Gramene" id="TraesJUL3A03G01389770.1">
    <property type="protein sequence ID" value="TraesJUL3A03G01389770.1"/>
    <property type="gene ID" value="TraesJUL3A03G01389770"/>
</dbReference>
<feature type="compositionally biased region" description="Polar residues" evidence="1">
    <location>
        <begin position="74"/>
        <end position="86"/>
    </location>
</feature>
<evidence type="ECO:0000313" key="3">
    <source>
        <dbReference type="Proteomes" id="UP000019116"/>
    </source>
</evidence>
<dbReference type="Gramene" id="TraesSYM3A03G01399590.1">
    <property type="protein sequence ID" value="TraesSYM3A03G01399590.1"/>
    <property type="gene ID" value="TraesSYM3A03G01399590"/>
</dbReference>
<evidence type="ECO:0000256" key="1">
    <source>
        <dbReference type="SAM" id="MobiDB-lite"/>
    </source>
</evidence>
<dbReference type="Gramene" id="TraesLAC3A03G01321700.1">
    <property type="protein sequence ID" value="TraesLAC3A03G01321700.1"/>
    <property type="gene ID" value="TraesLAC3A03G01321700"/>
</dbReference>
<feature type="region of interest" description="Disordered" evidence="1">
    <location>
        <begin position="42"/>
        <end position="89"/>
    </location>
</feature>
<dbReference type="Gramene" id="TraesCAD_scaffold_119850_01G000100.1">
    <property type="protein sequence ID" value="TraesCAD_scaffold_119850_01G000100.1"/>
    <property type="gene ID" value="TraesCAD_scaffold_119850_01G000100"/>
</dbReference>
<dbReference type="Gramene" id="TraesMAC3A03G01376100.1">
    <property type="protein sequence ID" value="TraesMAC3A03G01376100.1"/>
    <property type="gene ID" value="TraesMAC3A03G01376100"/>
</dbReference>
<evidence type="ECO:0000313" key="2">
    <source>
        <dbReference type="EnsemblPlants" id="TraesCS3A02G181600.1"/>
    </source>
</evidence>
<dbReference type="AlphaFoldDB" id="A0A3B6EE80"/>
<feature type="compositionally biased region" description="Polar residues" evidence="1">
    <location>
        <begin position="42"/>
        <end position="57"/>
    </location>
</feature>
<dbReference type="Gramene" id="TraesCLE_scaffold_136259_01G000100.1">
    <property type="protein sequence ID" value="TraesCLE_scaffold_136259_01G000100.1"/>
    <property type="gene ID" value="TraesCLE_scaffold_136259_01G000100"/>
</dbReference>
<name>A0A3B6EE80_WHEAT</name>
<dbReference type="SMR" id="A0A3B6EE80"/>
<dbReference type="PANTHER" id="PTHR31245:SF1">
    <property type="entry name" value="UBIQUITIN SYSTEM COMPONENT CUE PROTEIN"/>
    <property type="match status" value="1"/>
</dbReference>
<dbReference type="Proteomes" id="UP000019116">
    <property type="component" value="Chromosome 3A"/>
</dbReference>
<dbReference type="Gramene" id="TraesLDM3A03G01379140.1">
    <property type="protein sequence ID" value="TraesLDM3A03G01379140.1"/>
    <property type="gene ID" value="TraesLDM3A03G01379140"/>
</dbReference>
<dbReference type="EnsemblPlants" id="TraesCS3A02G181600.1">
    <property type="protein sequence ID" value="TraesCS3A02G181600.1"/>
    <property type="gene ID" value="TraesCS3A02G181600"/>
</dbReference>
<keyword evidence="3" id="KW-1185">Reference proteome</keyword>
<proteinExistence type="predicted"/>
<protein>
    <submittedName>
        <fullName evidence="2">Uncharacterized protein</fullName>
    </submittedName>
</protein>
<organism evidence="2">
    <name type="scientific">Triticum aestivum</name>
    <name type="common">Wheat</name>
    <dbReference type="NCBI Taxonomy" id="4565"/>
    <lineage>
        <taxon>Eukaryota</taxon>
        <taxon>Viridiplantae</taxon>
        <taxon>Streptophyta</taxon>
        <taxon>Embryophyta</taxon>
        <taxon>Tracheophyta</taxon>
        <taxon>Spermatophyta</taxon>
        <taxon>Magnoliopsida</taxon>
        <taxon>Liliopsida</taxon>
        <taxon>Poales</taxon>
        <taxon>Poaceae</taxon>
        <taxon>BOP clade</taxon>
        <taxon>Pooideae</taxon>
        <taxon>Triticodae</taxon>
        <taxon>Triticeae</taxon>
        <taxon>Triticinae</taxon>
        <taxon>Triticum</taxon>
    </lineage>
</organism>